<reference evidence="2 3" key="1">
    <citation type="submission" date="2019-04" db="EMBL/GenBank/DDBJ databases">
        <title>Lewinella litorea sp. nov., isolated from a marine sand.</title>
        <authorList>
            <person name="Yoon J.-H."/>
        </authorList>
    </citation>
    <scope>NUCLEOTIDE SEQUENCE [LARGE SCALE GENOMIC DNA]</scope>
    <source>
        <strain evidence="2 3">HSMS-39</strain>
    </source>
</reference>
<dbReference type="EMBL" id="SRSF01000005">
    <property type="protein sequence ID" value="THH37854.1"/>
    <property type="molecule type" value="Genomic_DNA"/>
</dbReference>
<organism evidence="2 3">
    <name type="scientific">Neolewinella litorea</name>
    <dbReference type="NCBI Taxonomy" id="2562452"/>
    <lineage>
        <taxon>Bacteria</taxon>
        <taxon>Pseudomonadati</taxon>
        <taxon>Bacteroidota</taxon>
        <taxon>Saprospiria</taxon>
        <taxon>Saprospirales</taxon>
        <taxon>Lewinellaceae</taxon>
        <taxon>Neolewinella</taxon>
    </lineage>
</organism>
<evidence type="ECO:0000313" key="2">
    <source>
        <dbReference type="EMBL" id="THH37854.1"/>
    </source>
</evidence>
<dbReference type="Proteomes" id="UP000308528">
    <property type="component" value="Unassembled WGS sequence"/>
</dbReference>
<keyword evidence="3" id="KW-1185">Reference proteome</keyword>
<gene>
    <name evidence="2" type="ORF">E4021_12505</name>
</gene>
<keyword evidence="1" id="KW-0732">Signal</keyword>
<evidence type="ECO:0000313" key="3">
    <source>
        <dbReference type="Proteomes" id="UP000308528"/>
    </source>
</evidence>
<name>A0A4S4NEA0_9BACT</name>
<dbReference type="OrthoDB" id="163809at2"/>
<protein>
    <recommendedName>
        <fullName evidence="4">Lipoprotein</fullName>
    </recommendedName>
</protein>
<dbReference type="AlphaFoldDB" id="A0A4S4NEA0"/>
<evidence type="ECO:0000256" key="1">
    <source>
        <dbReference type="SAM" id="SignalP"/>
    </source>
</evidence>
<dbReference type="RefSeq" id="WP_136459702.1">
    <property type="nucleotide sequence ID" value="NZ_SRSF01000005.1"/>
</dbReference>
<feature type="signal peptide" evidence="1">
    <location>
        <begin position="1"/>
        <end position="25"/>
    </location>
</feature>
<accession>A0A4S4NEA0</accession>
<evidence type="ECO:0008006" key="4">
    <source>
        <dbReference type="Google" id="ProtNLM"/>
    </source>
</evidence>
<sequence length="136" mass="14985">MKAHPLFSLLLLLLPLLLGCQRRMAEGTHVASPDEEIQLQVGDRLRADPRADDFFTFVKVLEDSRCPRGVQCIQAGRAVVAVQVMRDGTLTEETVTIDGNALATDQGPLQLVHLEPYPDASVPDPGPYRLTVRLLE</sequence>
<feature type="chain" id="PRO_5020866742" description="Lipoprotein" evidence="1">
    <location>
        <begin position="26"/>
        <end position="136"/>
    </location>
</feature>
<dbReference type="PROSITE" id="PS51257">
    <property type="entry name" value="PROKAR_LIPOPROTEIN"/>
    <property type="match status" value="1"/>
</dbReference>
<proteinExistence type="predicted"/>
<comment type="caution">
    <text evidence="2">The sequence shown here is derived from an EMBL/GenBank/DDBJ whole genome shotgun (WGS) entry which is preliminary data.</text>
</comment>